<reference evidence="2 3" key="1">
    <citation type="journal article" date="2017" name="Mol. Plant">
        <title>The Genome of Medicinal Plant Macleaya cordata Provides New Insights into Benzylisoquinoline Alkaloids Metabolism.</title>
        <authorList>
            <person name="Liu X."/>
            <person name="Liu Y."/>
            <person name="Huang P."/>
            <person name="Ma Y."/>
            <person name="Qing Z."/>
            <person name="Tang Q."/>
            <person name="Cao H."/>
            <person name="Cheng P."/>
            <person name="Zheng Y."/>
            <person name="Yuan Z."/>
            <person name="Zhou Y."/>
            <person name="Liu J."/>
            <person name="Tang Z."/>
            <person name="Zhuo Y."/>
            <person name="Zhang Y."/>
            <person name="Yu L."/>
            <person name="Huang J."/>
            <person name="Yang P."/>
            <person name="Peng Q."/>
            <person name="Zhang J."/>
            <person name="Jiang W."/>
            <person name="Zhang Z."/>
            <person name="Lin K."/>
            <person name="Ro D.K."/>
            <person name="Chen X."/>
            <person name="Xiong X."/>
            <person name="Shang Y."/>
            <person name="Huang S."/>
            <person name="Zeng J."/>
        </authorList>
    </citation>
    <scope>NUCLEOTIDE SEQUENCE [LARGE SCALE GENOMIC DNA]</scope>
    <source>
        <strain evidence="3">cv. BLH2017</strain>
        <tissue evidence="2">Root</tissue>
    </source>
</reference>
<dbReference type="FunCoup" id="A0A200PNQ6">
    <property type="interactions" value="88"/>
</dbReference>
<gene>
    <name evidence="2" type="ORF">BVC80_9065g108</name>
</gene>
<feature type="domain" description="Alpha/beta hydrolase fold-3" evidence="1">
    <location>
        <begin position="89"/>
        <end position="307"/>
    </location>
</feature>
<dbReference type="AlphaFoldDB" id="A0A200PNQ6"/>
<evidence type="ECO:0000313" key="2">
    <source>
        <dbReference type="EMBL" id="OUZ99830.1"/>
    </source>
</evidence>
<dbReference type="InParanoid" id="A0A200PNQ6"/>
<organism evidence="2 3">
    <name type="scientific">Macleaya cordata</name>
    <name type="common">Five-seeded plume-poppy</name>
    <name type="synonym">Bocconia cordata</name>
    <dbReference type="NCBI Taxonomy" id="56857"/>
    <lineage>
        <taxon>Eukaryota</taxon>
        <taxon>Viridiplantae</taxon>
        <taxon>Streptophyta</taxon>
        <taxon>Embryophyta</taxon>
        <taxon>Tracheophyta</taxon>
        <taxon>Spermatophyta</taxon>
        <taxon>Magnoliopsida</taxon>
        <taxon>Ranunculales</taxon>
        <taxon>Papaveraceae</taxon>
        <taxon>Papaveroideae</taxon>
        <taxon>Macleaya</taxon>
    </lineage>
</organism>
<dbReference type="SUPFAM" id="SSF53474">
    <property type="entry name" value="alpha/beta-Hydrolases"/>
    <property type="match status" value="1"/>
</dbReference>
<name>A0A200PNQ6_MACCD</name>
<dbReference type="InterPro" id="IPR013094">
    <property type="entry name" value="AB_hydrolase_3"/>
</dbReference>
<dbReference type="OMA" id="PVEWINK"/>
<dbReference type="InterPro" id="IPR029058">
    <property type="entry name" value="AB_hydrolase_fold"/>
</dbReference>
<dbReference type="InterPro" id="IPR050466">
    <property type="entry name" value="Carboxylest/Gibb_receptor"/>
</dbReference>
<evidence type="ECO:0000259" key="1">
    <source>
        <dbReference type="Pfam" id="PF07859"/>
    </source>
</evidence>
<dbReference type="GO" id="GO:0016787">
    <property type="term" value="F:hydrolase activity"/>
    <property type="evidence" value="ECO:0007669"/>
    <property type="project" value="UniProtKB-KW"/>
</dbReference>
<dbReference type="OrthoDB" id="408631at2759"/>
<dbReference type="Proteomes" id="UP000195402">
    <property type="component" value="Unassembled WGS sequence"/>
</dbReference>
<comment type="caution">
    <text evidence="2">The sequence shown here is derived from an EMBL/GenBank/DDBJ whole genome shotgun (WGS) entry which is preliminary data.</text>
</comment>
<dbReference type="STRING" id="56857.A0A200PNQ6"/>
<sequence>MEAAPSNNEVVYEFPPFLRLYKDGRQERIFVAKLVPPSIEDPKTGVSSKDVVIVRETGVSSRLYLPKITHHSQPPHQKNKKKKKKLPLLIYFHGGAFCIESAFSPFYHNYITSLVAEANVVAVSVDYRLVPDHHLPVAYDDSWASLQWVVSHSSGQGPESWLNDHADFDRVFLAGDSAGANISHNMAMRIAVQPSCGLKLLGVVLVHPYFWDLEPIGSEAKEMDKKERMDKLWSIIYPSSTGYDDPFINPMNDPKLSSLGCDWMLVCVAEKDIFRDRGWLYYETLGKSGWGGVVEIMESKGEDHVFHLFNPSSEKAPELMKRVVSFLNQDK</sequence>
<dbReference type="EMBL" id="MVGT01004390">
    <property type="protein sequence ID" value="OUZ99830.1"/>
    <property type="molecule type" value="Genomic_DNA"/>
</dbReference>
<protein>
    <submittedName>
        <fullName evidence="2">Alpha/beta hydrolase fold-3</fullName>
    </submittedName>
</protein>
<accession>A0A200PNQ6</accession>
<keyword evidence="2" id="KW-0378">Hydrolase</keyword>
<dbReference type="Pfam" id="PF07859">
    <property type="entry name" value="Abhydrolase_3"/>
    <property type="match status" value="1"/>
</dbReference>
<dbReference type="PANTHER" id="PTHR23024:SF577">
    <property type="entry name" value="CARBOXYLESTERASE 2-RELATED"/>
    <property type="match status" value="1"/>
</dbReference>
<dbReference type="Gene3D" id="3.40.50.1820">
    <property type="entry name" value="alpha/beta hydrolase"/>
    <property type="match status" value="1"/>
</dbReference>
<proteinExistence type="predicted"/>
<dbReference type="PANTHER" id="PTHR23024">
    <property type="entry name" value="ARYLACETAMIDE DEACETYLASE"/>
    <property type="match status" value="1"/>
</dbReference>
<keyword evidence="3" id="KW-1185">Reference proteome</keyword>
<evidence type="ECO:0000313" key="3">
    <source>
        <dbReference type="Proteomes" id="UP000195402"/>
    </source>
</evidence>